<dbReference type="SMART" id="SM00209">
    <property type="entry name" value="TSP1"/>
    <property type="match status" value="2"/>
</dbReference>
<dbReference type="Pfam" id="PF00090">
    <property type="entry name" value="TSP_1"/>
    <property type="match status" value="1"/>
</dbReference>
<dbReference type="Proteomes" id="UP000749559">
    <property type="component" value="Unassembled WGS sequence"/>
</dbReference>
<dbReference type="AlphaFoldDB" id="A0A8J1Y4V9"/>
<accession>A0A8J1Y4V9</accession>
<reference evidence="4" key="1">
    <citation type="submission" date="2022-03" db="EMBL/GenBank/DDBJ databases">
        <authorList>
            <person name="Martin C."/>
        </authorList>
    </citation>
    <scope>NUCLEOTIDE SEQUENCE</scope>
</reference>
<feature type="non-terminal residue" evidence="4">
    <location>
        <position position="1"/>
    </location>
</feature>
<dbReference type="InterPro" id="IPR044004">
    <property type="entry name" value="TSP1_spondin_dom"/>
</dbReference>
<keyword evidence="1" id="KW-0732">Signal</keyword>
<keyword evidence="2" id="KW-1015">Disulfide bond</keyword>
<dbReference type="InterPro" id="IPR051418">
    <property type="entry name" value="Spondin/Thrombospondin_T1"/>
</dbReference>
<protein>
    <submittedName>
        <fullName evidence="4">Uncharacterized protein</fullName>
    </submittedName>
</protein>
<dbReference type="Pfam" id="PF19028">
    <property type="entry name" value="TSP1_spondin"/>
    <property type="match status" value="1"/>
</dbReference>
<feature type="non-terminal residue" evidence="4">
    <location>
        <position position="164"/>
    </location>
</feature>
<keyword evidence="3" id="KW-0325">Glycoprotein</keyword>
<dbReference type="InterPro" id="IPR000884">
    <property type="entry name" value="TSP1_rpt"/>
</dbReference>
<dbReference type="InterPro" id="IPR036383">
    <property type="entry name" value="TSP1_rpt_sf"/>
</dbReference>
<dbReference type="PROSITE" id="PS50092">
    <property type="entry name" value="TSP1"/>
    <property type="match status" value="2"/>
</dbReference>
<dbReference type="PANTHER" id="PTHR11311">
    <property type="entry name" value="SPONDIN"/>
    <property type="match status" value="1"/>
</dbReference>
<gene>
    <name evidence="4" type="ORF">OFUS_LOCUS17793</name>
</gene>
<evidence type="ECO:0000256" key="3">
    <source>
        <dbReference type="ARBA" id="ARBA00023180"/>
    </source>
</evidence>
<dbReference type="EMBL" id="CAIIXF020000008">
    <property type="protein sequence ID" value="CAH1792873.1"/>
    <property type="molecule type" value="Genomic_DNA"/>
</dbReference>
<evidence type="ECO:0000313" key="5">
    <source>
        <dbReference type="Proteomes" id="UP000749559"/>
    </source>
</evidence>
<dbReference type="SUPFAM" id="SSF82895">
    <property type="entry name" value="TSP-1 type 1 repeat"/>
    <property type="match status" value="2"/>
</dbReference>
<comment type="caution">
    <text evidence="4">The sequence shown here is derived from an EMBL/GenBank/DDBJ whole genome shotgun (WGS) entry which is preliminary data.</text>
</comment>
<keyword evidence="5" id="KW-1185">Reference proteome</keyword>
<dbReference type="Gene3D" id="2.20.100.10">
    <property type="entry name" value="Thrombospondin type-1 (TSP1) repeat"/>
    <property type="match status" value="2"/>
</dbReference>
<dbReference type="GO" id="GO:0007155">
    <property type="term" value="P:cell adhesion"/>
    <property type="evidence" value="ECO:0007669"/>
    <property type="project" value="TreeGrafter"/>
</dbReference>
<sequence>KICSRTRIMVTDPSCGGHCDYLTIETDCFDSLQCSKDCKVTEWSPWGGCFGLCDGMGTMNRTRSITQSPSCGGKWCPDIIQFKRCKTGSCSMIDVEGSWSEWSTCNTTCGVGISTRARARLSGSCSNATSCNTTTEEESVPCSAYTPDNCDYLKSIGEWQPWGP</sequence>
<dbReference type="OrthoDB" id="446173at2759"/>
<dbReference type="GO" id="GO:0031012">
    <property type="term" value="C:extracellular matrix"/>
    <property type="evidence" value="ECO:0007669"/>
    <property type="project" value="TreeGrafter"/>
</dbReference>
<evidence type="ECO:0000313" key="4">
    <source>
        <dbReference type="EMBL" id="CAH1792873.1"/>
    </source>
</evidence>
<evidence type="ECO:0000256" key="1">
    <source>
        <dbReference type="ARBA" id="ARBA00022729"/>
    </source>
</evidence>
<name>A0A8J1Y4V9_OWEFU</name>
<dbReference type="PANTHER" id="PTHR11311:SF15">
    <property type="entry name" value="SPONDIN-2"/>
    <property type="match status" value="1"/>
</dbReference>
<proteinExistence type="predicted"/>
<evidence type="ECO:0000256" key="2">
    <source>
        <dbReference type="ARBA" id="ARBA00023157"/>
    </source>
</evidence>
<organism evidence="4 5">
    <name type="scientific">Owenia fusiformis</name>
    <name type="common">Polychaete worm</name>
    <dbReference type="NCBI Taxonomy" id="6347"/>
    <lineage>
        <taxon>Eukaryota</taxon>
        <taxon>Metazoa</taxon>
        <taxon>Spiralia</taxon>
        <taxon>Lophotrochozoa</taxon>
        <taxon>Annelida</taxon>
        <taxon>Polychaeta</taxon>
        <taxon>Sedentaria</taxon>
        <taxon>Canalipalpata</taxon>
        <taxon>Sabellida</taxon>
        <taxon>Oweniida</taxon>
        <taxon>Oweniidae</taxon>
        <taxon>Owenia</taxon>
    </lineage>
</organism>